<gene>
    <name evidence="4" type="ORF">Q4Q40_05715</name>
</gene>
<feature type="domain" description="GLUG" evidence="2">
    <location>
        <begin position="142"/>
        <end position="167"/>
    </location>
</feature>
<evidence type="ECO:0000259" key="3">
    <source>
        <dbReference type="Pfam" id="PF18998"/>
    </source>
</evidence>
<dbReference type="SUPFAM" id="SSF49478">
    <property type="entry name" value="Cna protein B-type domain"/>
    <property type="match status" value="1"/>
</dbReference>
<dbReference type="Proteomes" id="UP001176806">
    <property type="component" value="Unassembled WGS sequence"/>
</dbReference>
<dbReference type="InterPro" id="IPR026444">
    <property type="entry name" value="Secre_tail"/>
</dbReference>
<dbReference type="InterPro" id="IPR044060">
    <property type="entry name" value="Bacterial_rp_domain"/>
</dbReference>
<sequence>MQKKHTFYFSVQTLIVFFLTINSYAQFSGGVGSINDPFIISTLEDLRTLSENNLYWGDNFQLSQNIDATDTKNWNAGEGFSSIGNLSQIPFSGSFNGSGYHISSLYINNTSLIDVGFFGYIQGAQIYNLGLVNVDITDSLPSTYIGGLAGRIINSTITHCYVQGSVTSTNFSNAVGGLASTIDADSNIEESYAFVSVKADVCGGLVGDSAGHISDCWVGGSVDGSIIAGGLTYSQSGTIKRSYSIAQVIDSGNYGFVGGFCAYTSGIEEDCFFDATLSQQTNAFQDGNNRNVISLNTADFANPDYFSDANWNMNDTWKMMSFPIVDTHIRPYLEMPLINRIEAKANPTLAATVSGSGYYELGDLITLSYVALPLHTFKGWKRNGVIESTNNPYTFNCTGNETIEAIFELDTNFSGSGTIADPYQIATINDLQDIANFPSLYEKNYILTSDIDASETRTWNGGKGFLPIGSAMYPFTGNLNGNHHIISGLYINQTSEEATGLFGYTQTANIAYMGLEDCAIYGGDNTGAIIGKDVSASSINNVFIEGLVTGNDTVGGFIGTGVNSKLELSYSLAKTYGRNNVGGLVGFISGNEFYIDDAYAAEFIYSEGFVGGVVSSFSGNGRLRGFYDVSTTGLGYDRGTSSGDNGTYDFSTSAFSNDLHVNTYFDMVNQWQLAYGRDNKKRPILKWEASFTASFSNDGNGYTKIEEAIVISGNNLPSVYATPNTGYTFSHWLNEDTGEIWTTNPLIITELDHDYNIKAIFTPNTGTHQVTFNLLYNGSPIYQNFLLEWNNNYYDFDSNGQVILTNVPDGNHAYTVENADRVFTVSGNDVIENIEIADVLYISENRNYNFLVLDDENLIPIANAEIALGSTTIETDSNGAASIQSYYGTKYAINATNYTSANGTASSNSFINIFLKPNYSIELEVTDGTQLIKNANVLLDGKTYISDSQGKIMISEVTSGSYSMLISASGYTTINHTVTIANNNVSETITLVPATAPTRTINFKVDNGLEYVSNALIIITLQDTVLGLTTNENGEVSVILEEGTYPLRVSASFFSVLEQNLVVSGIDEQIDITLTSSNTEYTSYNVFDVDYNAVPNATLTTENGTVFSFDSNSSLSIQNLALGNTYHFTISAPGFKDKSITKTIDGIYIHAGITLYQSTDLKIICTDGVNPLQNVEFNFNNKTYISDSQGEILISDLTYQGIHSPIPYAYTAQKEGYYPISGGITLDNLNGNVENLIFTQNPIPNHEISFKVEDEVANPLTGAKVNINRIMYTTETNGLVNIGKLPDGSYPYTVSADGFTLYRGTLVISGNDVIELVQLETTTASTTDYIISGVLLDDGSLPLSNVTITGFPNLVTTDVNGEYTTTVPSKWSGTITAQLTDYTFSPENYVFNNITSNQNQIDFIGKNTTLETTPVPVIKGAFFIAPNPSIDGEIVLYFETNTFVKNIKVFNSNASLVKEITINETKEKVILTHAVSRGLYLVIVETNKGLSINKVIVH</sequence>
<evidence type="ECO:0000313" key="4">
    <source>
        <dbReference type="EMBL" id="MDO5973674.1"/>
    </source>
</evidence>
<organism evidence="4 5">
    <name type="scientific">Flavivirga jejuensis</name>
    <dbReference type="NCBI Taxonomy" id="870487"/>
    <lineage>
        <taxon>Bacteria</taxon>
        <taxon>Pseudomonadati</taxon>
        <taxon>Bacteroidota</taxon>
        <taxon>Flavobacteriia</taxon>
        <taxon>Flavobacteriales</taxon>
        <taxon>Flavobacteriaceae</taxon>
        <taxon>Flavivirga</taxon>
    </lineage>
</organism>
<name>A0ABT8WL09_9FLAO</name>
<dbReference type="EMBL" id="JAUOEL010000002">
    <property type="protein sequence ID" value="MDO5973674.1"/>
    <property type="molecule type" value="Genomic_DNA"/>
</dbReference>
<proteinExistence type="predicted"/>
<accession>A0ABT8WL09</accession>
<dbReference type="Pfam" id="PF18998">
    <property type="entry name" value="Flg_new_2"/>
    <property type="match status" value="2"/>
</dbReference>
<dbReference type="NCBIfam" id="TIGR04183">
    <property type="entry name" value="Por_Secre_tail"/>
    <property type="match status" value="1"/>
</dbReference>
<dbReference type="Pfam" id="PF07581">
    <property type="entry name" value="Glug"/>
    <property type="match status" value="1"/>
</dbReference>
<evidence type="ECO:0000259" key="2">
    <source>
        <dbReference type="Pfam" id="PF07581"/>
    </source>
</evidence>
<dbReference type="Gene3D" id="2.160.20.110">
    <property type="match status" value="2"/>
</dbReference>
<reference evidence="4" key="1">
    <citation type="submission" date="2023-07" db="EMBL/GenBank/DDBJ databases">
        <title>Two novel species in the genus Flavivirga.</title>
        <authorList>
            <person name="Kwon K."/>
        </authorList>
    </citation>
    <scope>NUCLEOTIDE SEQUENCE</scope>
    <source>
        <strain evidence="4">KACC 14158</strain>
    </source>
</reference>
<feature type="domain" description="Bacterial repeat" evidence="3">
    <location>
        <begin position="343"/>
        <end position="409"/>
    </location>
</feature>
<dbReference type="Gene3D" id="2.60.40.1120">
    <property type="entry name" value="Carboxypeptidase-like, regulatory domain"/>
    <property type="match status" value="1"/>
</dbReference>
<dbReference type="RefSeq" id="WP_303300788.1">
    <property type="nucleotide sequence ID" value="NZ_BAABDA010000051.1"/>
</dbReference>
<dbReference type="InterPro" id="IPR008969">
    <property type="entry name" value="CarboxyPept-like_regulatory"/>
</dbReference>
<evidence type="ECO:0000256" key="1">
    <source>
        <dbReference type="ARBA" id="ARBA00022729"/>
    </source>
</evidence>
<comment type="caution">
    <text evidence="4">The sequence shown here is derived from an EMBL/GenBank/DDBJ whole genome shotgun (WGS) entry which is preliminary data.</text>
</comment>
<evidence type="ECO:0000313" key="5">
    <source>
        <dbReference type="Proteomes" id="UP001176806"/>
    </source>
</evidence>
<protein>
    <submittedName>
        <fullName evidence="4">T9SS type A sorting domain-containing protein</fullName>
    </submittedName>
</protein>
<keyword evidence="5" id="KW-1185">Reference proteome</keyword>
<dbReference type="SUPFAM" id="SSF49464">
    <property type="entry name" value="Carboxypeptidase regulatory domain-like"/>
    <property type="match status" value="1"/>
</dbReference>
<feature type="domain" description="Bacterial repeat" evidence="3">
    <location>
        <begin position="694"/>
        <end position="764"/>
    </location>
</feature>
<keyword evidence="1" id="KW-0732">Signal</keyword>
<dbReference type="InterPro" id="IPR011493">
    <property type="entry name" value="GLUG"/>
</dbReference>